<dbReference type="Proteomes" id="UP000014760">
    <property type="component" value="Unassembled WGS sequence"/>
</dbReference>
<protein>
    <recommendedName>
        <fullName evidence="11">Caspase family p20 domain-containing protein</fullName>
    </recommendedName>
</protein>
<keyword evidence="3" id="KW-0053">Apoptosis</keyword>
<reference evidence="10" key="1">
    <citation type="submission" date="2012-12" db="EMBL/GenBank/DDBJ databases">
        <authorList>
            <person name="Hellsten U."/>
            <person name="Grimwood J."/>
            <person name="Chapman J.A."/>
            <person name="Shapiro H."/>
            <person name="Aerts A."/>
            <person name="Otillar R.P."/>
            <person name="Terry A.Y."/>
            <person name="Boore J.L."/>
            <person name="Simakov O."/>
            <person name="Marletaz F."/>
            <person name="Cho S.-J."/>
            <person name="Edsinger-Gonzales E."/>
            <person name="Havlak P."/>
            <person name="Kuo D.-H."/>
            <person name="Larsson T."/>
            <person name="Lv J."/>
            <person name="Arendt D."/>
            <person name="Savage R."/>
            <person name="Osoegawa K."/>
            <person name="de Jong P."/>
            <person name="Lindberg D.R."/>
            <person name="Seaver E.C."/>
            <person name="Weisblat D.A."/>
            <person name="Putnam N.H."/>
            <person name="Grigoriev I.V."/>
            <person name="Rokhsar D.S."/>
        </authorList>
    </citation>
    <scope>NUCLEOTIDE SEQUENCE</scope>
    <source>
        <strain evidence="10">I ESC-2004</strain>
    </source>
</reference>
<reference evidence="9" key="3">
    <citation type="submission" date="2015-06" db="UniProtKB">
        <authorList>
            <consortium name="EnsemblMetazoa"/>
        </authorList>
    </citation>
    <scope>IDENTIFICATION</scope>
</reference>
<reference evidence="8 10" key="2">
    <citation type="journal article" date="2013" name="Nature">
        <title>Insights into bilaterian evolution from three spiralian genomes.</title>
        <authorList>
            <person name="Simakov O."/>
            <person name="Marletaz F."/>
            <person name="Cho S.J."/>
            <person name="Edsinger-Gonzales E."/>
            <person name="Havlak P."/>
            <person name="Hellsten U."/>
            <person name="Kuo D.H."/>
            <person name="Larsson T."/>
            <person name="Lv J."/>
            <person name="Arendt D."/>
            <person name="Savage R."/>
            <person name="Osoegawa K."/>
            <person name="de Jong P."/>
            <person name="Grimwood J."/>
            <person name="Chapman J.A."/>
            <person name="Shapiro H."/>
            <person name="Aerts A."/>
            <person name="Otillar R.P."/>
            <person name="Terry A.Y."/>
            <person name="Boore J.L."/>
            <person name="Grigoriev I.V."/>
            <person name="Lindberg D.R."/>
            <person name="Seaver E.C."/>
            <person name="Weisblat D.A."/>
            <person name="Putnam N.H."/>
            <person name="Rokhsar D.S."/>
        </authorList>
    </citation>
    <scope>NUCLEOTIDE SEQUENCE</scope>
    <source>
        <strain evidence="8 10">I ESC-2004</strain>
    </source>
</reference>
<accession>R7TGK9</accession>
<dbReference type="HOGENOM" id="CLU_036904_1_0_1"/>
<sequence length="289" mass="33205">MESCKYRGHALVINNHQFKTDALKNREGWKADSENLQKLFNFLRFEQLELCNLNAEEMKEAIANFARDEKSLNASSLAVVIMTHGDENSFFGVDGRTIHPYDDVVLNFHRDNAPDLIEKPKLFIFQTCRGNREDPVQQVFVPQYESEALVAGATGGQPVQRKIVPLPNMLLVNATLPGYLAYRHTTEGSWLISDFCRIVRSKAREDHVVDIITEVSRGLNDREVEAIQQIHPENLLSRKWFLFPRERSPHDLRTPSEDRLEFVYIIPLVTKPAVQFNGHIVCRPLCNCF</sequence>
<dbReference type="OMA" id="REDPVSC"/>
<dbReference type="AlphaFoldDB" id="R7TGK9"/>
<evidence type="ECO:0000256" key="4">
    <source>
        <dbReference type="ARBA" id="ARBA00022801"/>
    </source>
</evidence>
<dbReference type="GO" id="GO:0006915">
    <property type="term" value="P:apoptotic process"/>
    <property type="evidence" value="ECO:0007669"/>
    <property type="project" value="UniProtKB-KW"/>
</dbReference>
<evidence type="ECO:0000256" key="3">
    <source>
        <dbReference type="ARBA" id="ARBA00022703"/>
    </source>
</evidence>
<evidence type="ECO:0008006" key="11">
    <source>
        <dbReference type="Google" id="ProtNLM"/>
    </source>
</evidence>
<dbReference type="SUPFAM" id="SSF52129">
    <property type="entry name" value="Caspase-like"/>
    <property type="match status" value="1"/>
</dbReference>
<keyword evidence="10" id="KW-1185">Reference proteome</keyword>
<dbReference type="PANTHER" id="PTHR47901:SF8">
    <property type="entry name" value="CASPASE-3"/>
    <property type="match status" value="1"/>
</dbReference>
<dbReference type="EMBL" id="AMQN01031679">
    <property type="status" value="NOT_ANNOTATED_CDS"/>
    <property type="molecule type" value="Genomic_DNA"/>
</dbReference>
<dbReference type="GO" id="GO:0006508">
    <property type="term" value="P:proteolysis"/>
    <property type="evidence" value="ECO:0007669"/>
    <property type="project" value="UniProtKB-KW"/>
</dbReference>
<dbReference type="InterPro" id="IPR011600">
    <property type="entry name" value="Pept_C14_caspase"/>
</dbReference>
<evidence type="ECO:0000259" key="7">
    <source>
        <dbReference type="PROSITE" id="PS50208"/>
    </source>
</evidence>
<dbReference type="STRING" id="283909.R7TGK9"/>
<evidence type="ECO:0000256" key="1">
    <source>
        <dbReference type="ARBA" id="ARBA00010134"/>
    </source>
</evidence>
<organism evidence="8">
    <name type="scientific">Capitella teleta</name>
    <name type="common">Polychaete worm</name>
    <dbReference type="NCBI Taxonomy" id="283909"/>
    <lineage>
        <taxon>Eukaryota</taxon>
        <taxon>Metazoa</taxon>
        <taxon>Spiralia</taxon>
        <taxon>Lophotrochozoa</taxon>
        <taxon>Annelida</taxon>
        <taxon>Polychaeta</taxon>
        <taxon>Sedentaria</taxon>
        <taxon>Scolecida</taxon>
        <taxon>Capitellidae</taxon>
        <taxon>Capitella</taxon>
    </lineage>
</organism>
<dbReference type="FunCoup" id="R7TGK9">
    <property type="interactions" value="112"/>
</dbReference>
<dbReference type="InterPro" id="IPR001309">
    <property type="entry name" value="Pept_C14_p20"/>
</dbReference>
<evidence type="ECO:0000256" key="2">
    <source>
        <dbReference type="ARBA" id="ARBA00022670"/>
    </source>
</evidence>
<dbReference type="OrthoDB" id="6093024at2759"/>
<evidence type="ECO:0000313" key="10">
    <source>
        <dbReference type="Proteomes" id="UP000014760"/>
    </source>
</evidence>
<evidence type="ECO:0000313" key="9">
    <source>
        <dbReference type="EnsemblMetazoa" id="CapteP163805"/>
    </source>
</evidence>
<evidence type="ECO:0000313" key="8">
    <source>
        <dbReference type="EMBL" id="ELT90716.1"/>
    </source>
</evidence>
<dbReference type="InterPro" id="IPR029030">
    <property type="entry name" value="Caspase-like_dom_sf"/>
</dbReference>
<evidence type="ECO:0000256" key="5">
    <source>
        <dbReference type="RuleBase" id="RU003971"/>
    </source>
</evidence>
<keyword evidence="4" id="KW-0378">Hydrolase</keyword>
<dbReference type="InterPro" id="IPR015917">
    <property type="entry name" value="Pept_C14A"/>
</dbReference>
<dbReference type="PROSITE" id="PS50207">
    <property type="entry name" value="CASPASE_P10"/>
    <property type="match status" value="1"/>
</dbReference>
<proteinExistence type="inferred from homology"/>
<dbReference type="SMART" id="SM00115">
    <property type="entry name" value="CASc"/>
    <property type="match status" value="1"/>
</dbReference>
<dbReference type="InterPro" id="IPR002138">
    <property type="entry name" value="Pept_C14_p10"/>
</dbReference>
<dbReference type="PANTHER" id="PTHR47901">
    <property type="entry name" value="CASPASE RECRUITMENT DOMAIN-CONTAINING PROTEIN 18"/>
    <property type="match status" value="1"/>
</dbReference>
<dbReference type="GO" id="GO:0004197">
    <property type="term" value="F:cysteine-type endopeptidase activity"/>
    <property type="evidence" value="ECO:0007669"/>
    <property type="project" value="InterPro"/>
</dbReference>
<dbReference type="Gene3D" id="3.40.50.1460">
    <property type="match status" value="1"/>
</dbReference>
<dbReference type="EMBL" id="KB310800">
    <property type="protein sequence ID" value="ELT90716.1"/>
    <property type="molecule type" value="Genomic_DNA"/>
</dbReference>
<feature type="domain" description="Caspase family p10" evidence="6">
    <location>
        <begin position="159"/>
        <end position="244"/>
    </location>
</feature>
<dbReference type="InterPro" id="IPR002398">
    <property type="entry name" value="Pept_C14"/>
</dbReference>
<dbReference type="Pfam" id="PF00656">
    <property type="entry name" value="Peptidase_C14"/>
    <property type="match status" value="1"/>
</dbReference>
<gene>
    <name evidence="8" type="ORF">CAPTEDRAFT_163805</name>
</gene>
<comment type="similarity">
    <text evidence="1 5">Belongs to the peptidase C14A family.</text>
</comment>
<dbReference type="EnsemblMetazoa" id="CapteT163805">
    <property type="protein sequence ID" value="CapteP163805"/>
    <property type="gene ID" value="CapteG163805"/>
</dbReference>
<name>R7TGK9_CAPTE</name>
<keyword evidence="2" id="KW-0645">Protease</keyword>
<evidence type="ECO:0000259" key="6">
    <source>
        <dbReference type="PROSITE" id="PS50207"/>
    </source>
</evidence>
<dbReference type="PROSITE" id="PS50208">
    <property type="entry name" value="CASPASE_P20"/>
    <property type="match status" value="1"/>
</dbReference>
<dbReference type="PRINTS" id="PR00376">
    <property type="entry name" value="IL1BCENZYME"/>
</dbReference>
<feature type="domain" description="Caspase family p20" evidence="7">
    <location>
        <begin position="6"/>
        <end position="132"/>
    </location>
</feature>